<dbReference type="PANTHER" id="PTHR43248:SF29">
    <property type="entry name" value="TRIPEPTIDYL AMINOPEPTIDASE"/>
    <property type="match status" value="1"/>
</dbReference>
<reference evidence="6 7" key="1">
    <citation type="submission" date="2024-09" db="EMBL/GenBank/DDBJ databases">
        <authorList>
            <person name="Sun Q."/>
            <person name="Mori K."/>
        </authorList>
    </citation>
    <scope>NUCLEOTIDE SEQUENCE [LARGE SCALE GENOMIC DNA]</scope>
    <source>
        <strain evidence="6 7">CGMCC 1.15906</strain>
    </source>
</reference>
<dbReference type="Gene3D" id="3.40.50.1820">
    <property type="entry name" value="alpha/beta hydrolase"/>
    <property type="match status" value="1"/>
</dbReference>
<dbReference type="EMBL" id="JBHLTC010000021">
    <property type="protein sequence ID" value="MFC0626057.1"/>
    <property type="molecule type" value="Genomic_DNA"/>
</dbReference>
<comment type="similarity">
    <text evidence="1">Belongs to the peptidase S33 family.</text>
</comment>
<gene>
    <name evidence="6" type="ORF">ACFFGN_18400</name>
</gene>
<feature type="domain" description="Peptidase S33 tripeptidyl aminopeptidase-like C-terminal" evidence="5">
    <location>
        <begin position="445"/>
        <end position="539"/>
    </location>
</feature>
<dbReference type="SUPFAM" id="SSF53474">
    <property type="entry name" value="alpha/beta-Hydrolases"/>
    <property type="match status" value="1"/>
</dbReference>
<dbReference type="GO" id="GO:0016787">
    <property type="term" value="F:hydrolase activity"/>
    <property type="evidence" value="ECO:0007669"/>
    <property type="project" value="UniProtKB-KW"/>
</dbReference>
<dbReference type="InterPro" id="IPR029058">
    <property type="entry name" value="AB_hydrolase_fold"/>
</dbReference>
<keyword evidence="3 6" id="KW-0378">Hydrolase</keyword>
<comment type="caution">
    <text evidence="6">The sequence shown here is derived from an EMBL/GenBank/DDBJ whole genome shotgun (WGS) entry which is preliminary data.</text>
</comment>
<evidence type="ECO:0000256" key="2">
    <source>
        <dbReference type="ARBA" id="ARBA00022729"/>
    </source>
</evidence>
<dbReference type="InterPro" id="IPR051601">
    <property type="entry name" value="Serine_prot/Carboxylest_S33"/>
</dbReference>
<protein>
    <submittedName>
        <fullName evidence="6">Alpha/beta hydrolase</fullName>
    </submittedName>
</protein>
<evidence type="ECO:0000313" key="7">
    <source>
        <dbReference type="Proteomes" id="UP001589890"/>
    </source>
</evidence>
<dbReference type="Pfam" id="PF08386">
    <property type="entry name" value="Abhydrolase_4"/>
    <property type="match status" value="1"/>
</dbReference>
<proteinExistence type="inferred from homology"/>
<sequence>MTVDADPAPPGILQRYLDQPITWSVCAFDGDVKQTYPQAPTTMCATVKVPMDWHNPDAHSDIRLSIAHSQALGASKGLLTANPGGPGSAGVFMPAYLASYKPQMFHDFDLVGFDPRGFGGSERLRCLTTAEKLNNLPVTADYKRRDQQTHLAEVAEAELLAEACAATEFGQFVSSQQTVYDMEFLRALVAKPKLSFIGVSYGTWLGGWYADTYPTKVGRFILDSNMDWTHTHWENMSMDPMSGQRRRDSQLLPWLARHADDIEGLGATPAEVSAKYETIRARLVQMVDAGTSSVRGDSLDMMIYGDTYGNVRFVRAAIDILVHDEYVKGPGTTGKVALIHVDNAWSRIGRTLQRYDSLSAIRARYGVVPVNAETAAASQLTTRNTLLTKAREQAAKAVAPSQQINLGSFGMTVRCNDSRWSKNVQYYLDEADRMTSAYPFAGYLNGVPMCAFWNHEPQDRVADLQNAPQVLMLQSELDPATAYEGGLRTHRAISPHSRFVAVDDEGHHSLYFGVPASCIQDVGDSFLFNGELPNADVVCGTVPLPGDAVVYPVAGPVDQSVATTSSSQNVFGSSPLLQQVMDANANHLVR</sequence>
<evidence type="ECO:0000259" key="4">
    <source>
        <dbReference type="Pfam" id="PF00561"/>
    </source>
</evidence>
<name>A0ABV6QQR2_9ACTN</name>
<dbReference type="PANTHER" id="PTHR43248">
    <property type="entry name" value="2-SUCCINYL-6-HYDROXY-2,4-CYCLOHEXADIENE-1-CARBOXYLATE SYNTHASE"/>
    <property type="match status" value="1"/>
</dbReference>
<accession>A0ABV6QQR2</accession>
<evidence type="ECO:0000313" key="6">
    <source>
        <dbReference type="EMBL" id="MFC0626057.1"/>
    </source>
</evidence>
<evidence type="ECO:0000256" key="1">
    <source>
        <dbReference type="ARBA" id="ARBA00010088"/>
    </source>
</evidence>
<organism evidence="6 7">
    <name type="scientific">Kribbella deserti</name>
    <dbReference type="NCBI Taxonomy" id="1926257"/>
    <lineage>
        <taxon>Bacteria</taxon>
        <taxon>Bacillati</taxon>
        <taxon>Actinomycetota</taxon>
        <taxon>Actinomycetes</taxon>
        <taxon>Propionibacteriales</taxon>
        <taxon>Kribbellaceae</taxon>
        <taxon>Kribbella</taxon>
    </lineage>
</organism>
<feature type="domain" description="AB hydrolase-1" evidence="4">
    <location>
        <begin position="83"/>
        <end position="250"/>
    </location>
</feature>
<evidence type="ECO:0000259" key="5">
    <source>
        <dbReference type="Pfam" id="PF08386"/>
    </source>
</evidence>
<keyword evidence="7" id="KW-1185">Reference proteome</keyword>
<dbReference type="RefSeq" id="WP_380049125.1">
    <property type="nucleotide sequence ID" value="NZ_JBHLTC010000021.1"/>
</dbReference>
<evidence type="ECO:0000256" key="3">
    <source>
        <dbReference type="ARBA" id="ARBA00022801"/>
    </source>
</evidence>
<dbReference type="InterPro" id="IPR013595">
    <property type="entry name" value="Pept_S33_TAP-like_C"/>
</dbReference>
<keyword evidence="2" id="KW-0732">Signal</keyword>
<dbReference type="InterPro" id="IPR000073">
    <property type="entry name" value="AB_hydrolase_1"/>
</dbReference>
<dbReference type="Pfam" id="PF00561">
    <property type="entry name" value="Abhydrolase_1"/>
    <property type="match status" value="1"/>
</dbReference>
<dbReference type="Proteomes" id="UP001589890">
    <property type="component" value="Unassembled WGS sequence"/>
</dbReference>